<dbReference type="PANTHER" id="PTHR11102">
    <property type="entry name" value="SEL-1-LIKE PROTEIN"/>
    <property type="match status" value="1"/>
</dbReference>
<evidence type="ECO:0000313" key="2">
    <source>
        <dbReference type="Proteomes" id="UP000051242"/>
    </source>
</evidence>
<dbReference type="Pfam" id="PF08238">
    <property type="entry name" value="Sel1"/>
    <property type="match status" value="3"/>
</dbReference>
<comment type="caution">
    <text evidence="1">The sequence shown here is derived from an EMBL/GenBank/DDBJ whole genome shotgun (WGS) entry which is preliminary data.</text>
</comment>
<sequence>MSTKPIILLPNSARCFSLGAAIIAFLIFSFTALPTAKAQSNRFEAGVAAKERGQYLTAIRSWLPLAEDGMADAQVNLGHMYNEGFGVDRDLSTALYWYERAAESGLGEAKYNLGLLYFYGDGVPKDLVTAITLFREAEEQNIQEASYMLGVAALSGDGVPIDKTEARERFERAALAGIPEAQLAYASVAQSGEGGEPVSSGFFGLFGSNKPPEGRPVVAYVWARLAQINGLTAPELTQVLEVAEIMLTTSKEEAEGIITTCLASELSNCPTAD</sequence>
<dbReference type="PANTHER" id="PTHR11102:SF160">
    <property type="entry name" value="ERAD-ASSOCIATED E3 UBIQUITIN-PROTEIN LIGASE COMPONENT HRD3"/>
    <property type="match status" value="1"/>
</dbReference>
<dbReference type="InterPro" id="IPR006597">
    <property type="entry name" value="Sel1-like"/>
</dbReference>
<dbReference type="EMBL" id="LICD01000184">
    <property type="protein sequence ID" value="KRO79341.1"/>
    <property type="molecule type" value="Genomic_DNA"/>
</dbReference>
<dbReference type="AlphaFoldDB" id="A0A0R2T3D7"/>
<evidence type="ECO:0000313" key="1">
    <source>
        <dbReference type="EMBL" id="KRO79341.1"/>
    </source>
</evidence>
<dbReference type="SUPFAM" id="SSF81901">
    <property type="entry name" value="HCP-like"/>
    <property type="match status" value="1"/>
</dbReference>
<reference evidence="1 2" key="1">
    <citation type="submission" date="2015-10" db="EMBL/GenBank/DDBJ databases">
        <title>Metagenome-Assembled Genomes uncover a global brackish microbiome.</title>
        <authorList>
            <person name="Hugerth L.W."/>
            <person name="Larsson J."/>
            <person name="Alneberg J."/>
            <person name="Lindh M.V."/>
            <person name="Legrand C."/>
            <person name="Pinhassi J."/>
            <person name="Andersson A.F."/>
        </authorList>
    </citation>
    <scope>NUCLEOTIDE SEQUENCE [LARGE SCALE GENOMIC DNA]</scope>
    <source>
        <strain evidence="1">BACL22 MAG-120619-bin3</strain>
    </source>
</reference>
<organism evidence="1 2">
    <name type="scientific">OM182 bacterium BACL3 MAG-120619-bin3</name>
    <dbReference type="NCBI Taxonomy" id="1655593"/>
    <lineage>
        <taxon>Bacteria</taxon>
        <taxon>Pseudomonadati</taxon>
        <taxon>Pseudomonadota</taxon>
        <taxon>Gammaproteobacteria</taxon>
        <taxon>OMG group</taxon>
        <taxon>OM182 clade</taxon>
    </lineage>
</organism>
<dbReference type="SMART" id="SM00671">
    <property type="entry name" value="SEL1"/>
    <property type="match status" value="3"/>
</dbReference>
<gene>
    <name evidence="1" type="ORF">ABR85_05270</name>
</gene>
<dbReference type="Proteomes" id="UP000051242">
    <property type="component" value="Unassembled WGS sequence"/>
</dbReference>
<protein>
    <recommendedName>
        <fullName evidence="3">Sel1 repeat family protein</fullName>
    </recommendedName>
</protein>
<dbReference type="InterPro" id="IPR050767">
    <property type="entry name" value="Sel1_AlgK"/>
</dbReference>
<name>A0A0R2T3D7_9GAMM</name>
<dbReference type="InterPro" id="IPR011990">
    <property type="entry name" value="TPR-like_helical_dom_sf"/>
</dbReference>
<dbReference type="Gene3D" id="1.25.40.10">
    <property type="entry name" value="Tetratricopeptide repeat domain"/>
    <property type="match status" value="2"/>
</dbReference>
<evidence type="ECO:0008006" key="3">
    <source>
        <dbReference type="Google" id="ProtNLM"/>
    </source>
</evidence>
<proteinExistence type="predicted"/>
<accession>A0A0R2T3D7</accession>